<dbReference type="Pfam" id="PF02113">
    <property type="entry name" value="Peptidase_S13"/>
    <property type="match status" value="2"/>
</dbReference>
<dbReference type="PANTHER" id="PTHR30023:SF0">
    <property type="entry name" value="PENICILLIN-SENSITIVE CARBOXYPEPTIDASE A"/>
    <property type="match status" value="1"/>
</dbReference>
<dbReference type="RefSeq" id="WP_386675583.1">
    <property type="nucleotide sequence ID" value="NZ_JBHLTG010000010.1"/>
</dbReference>
<evidence type="ECO:0000256" key="3">
    <source>
        <dbReference type="SAM" id="MobiDB-lite"/>
    </source>
</evidence>
<keyword evidence="4" id="KW-1133">Transmembrane helix</keyword>
<keyword evidence="6" id="KW-1185">Reference proteome</keyword>
<dbReference type="SUPFAM" id="SSF56601">
    <property type="entry name" value="beta-lactamase/transpeptidase-like"/>
    <property type="match status" value="1"/>
</dbReference>
<dbReference type="PANTHER" id="PTHR30023">
    <property type="entry name" value="D-ALANYL-D-ALANINE CARBOXYPEPTIDASE"/>
    <property type="match status" value="1"/>
</dbReference>
<evidence type="ECO:0000256" key="1">
    <source>
        <dbReference type="ARBA" id="ARBA00006096"/>
    </source>
</evidence>
<keyword evidence="2 5" id="KW-0378">Hydrolase</keyword>
<keyword evidence="5" id="KW-0645">Protease</keyword>
<evidence type="ECO:0000313" key="6">
    <source>
        <dbReference type="Proteomes" id="UP001589896"/>
    </source>
</evidence>
<feature type="region of interest" description="Disordered" evidence="3">
    <location>
        <begin position="259"/>
        <end position="280"/>
    </location>
</feature>
<feature type="region of interest" description="Disordered" evidence="3">
    <location>
        <begin position="69"/>
        <end position="96"/>
    </location>
</feature>
<evidence type="ECO:0000313" key="5">
    <source>
        <dbReference type="EMBL" id="MFC0681987.1"/>
    </source>
</evidence>
<feature type="compositionally biased region" description="Pro residues" evidence="3">
    <location>
        <begin position="72"/>
        <end position="91"/>
    </location>
</feature>
<dbReference type="EMBL" id="JBHLTG010000010">
    <property type="protein sequence ID" value="MFC0681987.1"/>
    <property type="molecule type" value="Genomic_DNA"/>
</dbReference>
<feature type="compositionally biased region" description="Gly residues" evidence="3">
    <location>
        <begin position="23"/>
        <end position="33"/>
    </location>
</feature>
<name>A0ABV6RZU3_9GAMM</name>
<dbReference type="PRINTS" id="PR00922">
    <property type="entry name" value="DADACBPTASE3"/>
</dbReference>
<dbReference type="InterPro" id="IPR012338">
    <property type="entry name" value="Beta-lactam/transpept-like"/>
</dbReference>
<dbReference type="GO" id="GO:0009002">
    <property type="term" value="F:serine-type D-Ala-D-Ala carboxypeptidase activity"/>
    <property type="evidence" value="ECO:0007669"/>
    <property type="project" value="UniProtKB-EC"/>
</dbReference>
<feature type="compositionally biased region" description="Low complexity" evidence="3">
    <location>
        <begin position="268"/>
        <end position="278"/>
    </location>
</feature>
<feature type="region of interest" description="Disordered" evidence="3">
    <location>
        <begin position="1"/>
        <end position="33"/>
    </location>
</feature>
<feature type="transmembrane region" description="Helical" evidence="4">
    <location>
        <begin position="43"/>
        <end position="67"/>
    </location>
</feature>
<dbReference type="Proteomes" id="UP001589896">
    <property type="component" value="Unassembled WGS sequence"/>
</dbReference>
<dbReference type="EC" id="3.4.16.4" evidence="5"/>
<accession>A0ABV6RZU3</accession>
<proteinExistence type="inferred from homology"/>
<gene>
    <name evidence="5" type="primary">dacB</name>
    <name evidence="5" type="ORF">ACFFGH_29500</name>
</gene>
<dbReference type="InterPro" id="IPR000667">
    <property type="entry name" value="Peptidase_S13"/>
</dbReference>
<comment type="similarity">
    <text evidence="1">Belongs to the peptidase S13 family.</text>
</comment>
<organism evidence="5 6">
    <name type="scientific">Lysobacter korlensis</name>
    <dbReference type="NCBI Taxonomy" id="553636"/>
    <lineage>
        <taxon>Bacteria</taxon>
        <taxon>Pseudomonadati</taxon>
        <taxon>Pseudomonadota</taxon>
        <taxon>Gammaproteobacteria</taxon>
        <taxon>Lysobacterales</taxon>
        <taxon>Lysobacteraceae</taxon>
        <taxon>Lysobacter</taxon>
    </lineage>
</organism>
<dbReference type="Gene3D" id="3.40.710.10">
    <property type="entry name" value="DD-peptidase/beta-lactamase superfamily"/>
    <property type="match status" value="2"/>
</dbReference>
<comment type="caution">
    <text evidence="5">The sequence shown here is derived from an EMBL/GenBank/DDBJ whole genome shotgun (WGS) entry which is preliminary data.</text>
</comment>
<keyword evidence="4" id="KW-0812">Transmembrane</keyword>
<sequence length="503" mass="51820">MTDPGETQRAAERRRAAPAGSGEPAGAGTPGGLLGTVRAHPTAWLASVLAVVFVLLGTGAVFAGVAAGTLPAPTPTPTPTVTPEPPRPTPSAVPEASRLRTCSVDDLAKDPRLADFQGYVLRADTGEALFDRKGTVPARTGSVLKILTAAAALAELGPDYQLRTRVMAGPTPGSIVLVGGGDATITRLGPGQESFYRGAPKLGDLAAQAVSAWAAANPGQPITQVLLDAGYWDPADRWDPAWKRSEQEIGYHSEVTALQVDADRSDPTRSTSPRSTDPIGRAGQFFVDALRQADTGGVIAGDLAVTTGAAPADAAQLAEVRSQPVRSLIQQMLLVSDNTIAEMLARVTSKAMGLDGSAASLQQAIPGALEAYGVDTSGLVIKDGSGLSEFNNVAPSYVAELMVKVISGEQHLNLLYDGLPVAGQSGSLAARFTGENGVARGNVVAKTGWIDTAYSLGGVINAKDGVRLTFAFYAIGNVREDAKLALDTLATGVYSCGDNLSNL</sequence>
<evidence type="ECO:0000256" key="4">
    <source>
        <dbReference type="SAM" id="Phobius"/>
    </source>
</evidence>
<evidence type="ECO:0000256" key="2">
    <source>
        <dbReference type="ARBA" id="ARBA00022801"/>
    </source>
</evidence>
<keyword evidence="5" id="KW-0121">Carboxypeptidase</keyword>
<keyword evidence="4" id="KW-0472">Membrane</keyword>
<protein>
    <submittedName>
        <fullName evidence="5">D-alanyl-D-alanine carboxypeptidase/D-alanyl-D-alanine-endopeptidase</fullName>
        <ecNumber evidence="5">3.4.16.4</ecNumber>
    </submittedName>
</protein>
<reference evidence="5 6" key="1">
    <citation type="submission" date="2024-09" db="EMBL/GenBank/DDBJ databases">
        <authorList>
            <person name="Sun Q."/>
            <person name="Mori K."/>
        </authorList>
    </citation>
    <scope>NUCLEOTIDE SEQUENCE [LARGE SCALE GENOMIC DNA]</scope>
    <source>
        <strain evidence="5 6">KCTC 23076</strain>
    </source>
</reference>
<dbReference type="NCBIfam" id="TIGR00666">
    <property type="entry name" value="PBP4"/>
    <property type="match status" value="1"/>
</dbReference>